<accession>A0ABT8SLU3</accession>
<comment type="caution">
    <text evidence="6">The sequence shown here is derived from an EMBL/GenBank/DDBJ whole genome shotgun (WGS) entry which is preliminary data.</text>
</comment>
<dbReference type="InterPro" id="IPR036390">
    <property type="entry name" value="WH_DNA-bd_sf"/>
</dbReference>
<dbReference type="PROSITE" id="PS50042">
    <property type="entry name" value="CNMP_BINDING_3"/>
    <property type="match status" value="1"/>
</dbReference>
<evidence type="ECO:0000259" key="5">
    <source>
        <dbReference type="PROSITE" id="PS51063"/>
    </source>
</evidence>
<dbReference type="Pfam" id="PF00027">
    <property type="entry name" value="cNMP_binding"/>
    <property type="match status" value="1"/>
</dbReference>
<evidence type="ECO:0000259" key="4">
    <source>
        <dbReference type="PROSITE" id="PS50042"/>
    </source>
</evidence>
<evidence type="ECO:0000256" key="2">
    <source>
        <dbReference type="ARBA" id="ARBA00023125"/>
    </source>
</evidence>
<dbReference type="CDD" id="cd00092">
    <property type="entry name" value="HTH_CRP"/>
    <property type="match status" value="1"/>
</dbReference>
<keyword evidence="3" id="KW-0804">Transcription</keyword>
<keyword evidence="1" id="KW-0805">Transcription regulation</keyword>
<evidence type="ECO:0000313" key="6">
    <source>
        <dbReference type="EMBL" id="MDO1559529.1"/>
    </source>
</evidence>
<evidence type="ECO:0000256" key="1">
    <source>
        <dbReference type="ARBA" id="ARBA00023015"/>
    </source>
</evidence>
<keyword evidence="2" id="KW-0238">DNA-binding</keyword>
<dbReference type="Pfam" id="PF13545">
    <property type="entry name" value="HTH_Crp_2"/>
    <property type="match status" value="1"/>
</dbReference>
<feature type="domain" description="Cyclic nucleotide-binding" evidence="4">
    <location>
        <begin position="14"/>
        <end position="134"/>
    </location>
</feature>
<evidence type="ECO:0000313" key="7">
    <source>
        <dbReference type="Proteomes" id="UP001169063"/>
    </source>
</evidence>
<dbReference type="SUPFAM" id="SSF51206">
    <property type="entry name" value="cAMP-binding domain-like"/>
    <property type="match status" value="1"/>
</dbReference>
<dbReference type="InterPro" id="IPR014710">
    <property type="entry name" value="RmlC-like_jellyroll"/>
</dbReference>
<dbReference type="InterPro" id="IPR050397">
    <property type="entry name" value="Env_Response_Regulators"/>
</dbReference>
<dbReference type="PROSITE" id="PS51063">
    <property type="entry name" value="HTH_CRP_2"/>
    <property type="match status" value="1"/>
</dbReference>
<reference evidence="6" key="1">
    <citation type="submission" date="2023-07" db="EMBL/GenBank/DDBJ databases">
        <title>Brevundimonas soil sp. nov., isolated from the soil of chemical plant.</title>
        <authorList>
            <person name="Wu N."/>
        </authorList>
    </citation>
    <scope>NUCLEOTIDE SEQUENCE</scope>
    <source>
        <strain evidence="6">XZ-24</strain>
    </source>
</reference>
<dbReference type="EMBL" id="JAUKTR010000003">
    <property type="protein sequence ID" value="MDO1559529.1"/>
    <property type="molecule type" value="Genomic_DNA"/>
</dbReference>
<dbReference type="InterPro" id="IPR000595">
    <property type="entry name" value="cNMP-bd_dom"/>
</dbReference>
<gene>
    <name evidence="6" type="ORF">Q0812_08825</name>
</gene>
<dbReference type="Gene3D" id="2.60.120.10">
    <property type="entry name" value="Jelly Rolls"/>
    <property type="match status" value="1"/>
</dbReference>
<protein>
    <submittedName>
        <fullName evidence="6">Crp/Fnr family transcriptional regulator</fullName>
    </submittedName>
</protein>
<keyword evidence="7" id="KW-1185">Reference proteome</keyword>
<dbReference type="PANTHER" id="PTHR24567:SF28">
    <property type="entry name" value="LISTERIOLYSIN REGULATORY PROTEIN"/>
    <property type="match status" value="1"/>
</dbReference>
<organism evidence="6 7">
    <name type="scientific">Peiella sedimenti</name>
    <dbReference type="NCBI Taxonomy" id="3061083"/>
    <lineage>
        <taxon>Bacteria</taxon>
        <taxon>Pseudomonadati</taxon>
        <taxon>Pseudomonadota</taxon>
        <taxon>Alphaproteobacteria</taxon>
        <taxon>Caulobacterales</taxon>
        <taxon>Caulobacteraceae</taxon>
        <taxon>Peiella</taxon>
    </lineage>
</organism>
<dbReference type="RefSeq" id="WP_302109958.1">
    <property type="nucleotide sequence ID" value="NZ_JAUKTR010000003.1"/>
</dbReference>
<dbReference type="SMART" id="SM00419">
    <property type="entry name" value="HTH_CRP"/>
    <property type="match status" value="1"/>
</dbReference>
<proteinExistence type="predicted"/>
<dbReference type="InterPro" id="IPR012318">
    <property type="entry name" value="HTH_CRP"/>
</dbReference>
<dbReference type="InterPro" id="IPR018490">
    <property type="entry name" value="cNMP-bd_dom_sf"/>
</dbReference>
<dbReference type="CDD" id="cd00038">
    <property type="entry name" value="CAP_ED"/>
    <property type="match status" value="1"/>
</dbReference>
<dbReference type="Gene3D" id="1.10.10.10">
    <property type="entry name" value="Winged helix-like DNA-binding domain superfamily/Winged helix DNA-binding domain"/>
    <property type="match status" value="1"/>
</dbReference>
<feature type="domain" description="HTH crp-type" evidence="5">
    <location>
        <begin position="148"/>
        <end position="221"/>
    </location>
</feature>
<sequence length="229" mass="25021">MPIADLNLLRRAEMFGSLPTEALADIAAAGLPRRLVAGERIFAQGDPGVTCHTLMEGRVKIVQTLPDGTQAVLRFIGPGEMYGTVAALMDQPFPADAIAVTESVELRWGVSNFRELMRRHPEIGVRSTASAGTRLFDLQNRISELSTERVEQRIARAVLRLAEQAGRPTPQGTEIDFPITRQELAEMTGSTLHTVSRTLAAWDQAGVTASARRRVIVRDRAALQAMADH</sequence>
<dbReference type="SMART" id="SM00100">
    <property type="entry name" value="cNMP"/>
    <property type="match status" value="1"/>
</dbReference>
<dbReference type="Proteomes" id="UP001169063">
    <property type="component" value="Unassembled WGS sequence"/>
</dbReference>
<dbReference type="SUPFAM" id="SSF46785">
    <property type="entry name" value="Winged helix' DNA-binding domain"/>
    <property type="match status" value="1"/>
</dbReference>
<dbReference type="PANTHER" id="PTHR24567">
    <property type="entry name" value="CRP FAMILY TRANSCRIPTIONAL REGULATORY PROTEIN"/>
    <property type="match status" value="1"/>
</dbReference>
<dbReference type="InterPro" id="IPR036388">
    <property type="entry name" value="WH-like_DNA-bd_sf"/>
</dbReference>
<name>A0ABT8SLU3_9CAUL</name>
<evidence type="ECO:0000256" key="3">
    <source>
        <dbReference type="ARBA" id="ARBA00023163"/>
    </source>
</evidence>